<feature type="transmembrane region" description="Helical" evidence="1">
    <location>
        <begin position="12"/>
        <end position="34"/>
    </location>
</feature>
<sequence length="465" mass="52671">MDIFKKSEKGMALPAVIMVMLITFTLSAAVLTMATSQVNTEISYETNTQALQAAEAGLNMYLWYINKEGASIELDTVITYPDANPKYAFILHEIDATNALKKVTSTGWAIHNPDITKTVSATFKRKSFTEYVYFTDQEPEEIWWRTGEYCYGPYRSNSNIYISGEPVFYGEVYYANDIKLDKNSYKNNPKFTKGIFQEKAIPFPTTNQMLKDLAEDEGLYFEGRTSIMMNPNGTLTIWNPGNGKNEEPPKTYNIPKNGVIYVNSKAGANLNDRFSKAAGNVFISGKLKGRLTVAAANDIYITDYDPTEKYFLNNWWYNKHTNGVTYANTDFVYDDKKKEYRVTGTGNDMLGLIANRDVVLLTKGWFDSNDWVTSSGDIRVYAAVMAINGSFRNSHHENYPSNGTEKVILRGALIQKKRGAVGSFTYYGTNKGYIKDYGHDIRMTAEQPPNFLEPENSGWEIIHWQ</sequence>
<keyword evidence="1" id="KW-0812">Transmembrane</keyword>
<dbReference type="Proteomes" id="UP000196053">
    <property type="component" value="Chromosome I"/>
</dbReference>
<evidence type="ECO:0000256" key="1">
    <source>
        <dbReference type="SAM" id="Phobius"/>
    </source>
</evidence>
<evidence type="ECO:0000313" key="3">
    <source>
        <dbReference type="Proteomes" id="UP000196053"/>
    </source>
</evidence>
<dbReference type="AlphaFoldDB" id="A0A0K8J6X6"/>
<accession>A0A0K8J6X6</accession>
<gene>
    <name evidence="2" type="ORF">SD1D_1591</name>
</gene>
<dbReference type="OrthoDB" id="36432at2"/>
<protein>
    <submittedName>
        <fullName evidence="2">Putative secreted protein</fullName>
    </submittedName>
</protein>
<organism evidence="2 3">
    <name type="scientific">Herbinix luporum</name>
    <dbReference type="NCBI Taxonomy" id="1679721"/>
    <lineage>
        <taxon>Bacteria</taxon>
        <taxon>Bacillati</taxon>
        <taxon>Bacillota</taxon>
        <taxon>Clostridia</taxon>
        <taxon>Lachnospirales</taxon>
        <taxon>Lachnospiraceae</taxon>
        <taxon>Herbinix</taxon>
    </lineage>
</organism>
<keyword evidence="3" id="KW-1185">Reference proteome</keyword>
<dbReference type="KEGG" id="hsd:SD1D_1591"/>
<keyword evidence="1" id="KW-0472">Membrane</keyword>
<dbReference type="RefSeq" id="WP_058258406.1">
    <property type="nucleotide sequence ID" value="NZ_LN879430.1"/>
</dbReference>
<evidence type="ECO:0000313" key="2">
    <source>
        <dbReference type="EMBL" id="CUH93137.1"/>
    </source>
</evidence>
<name>A0A0K8J6X6_9FIRM</name>
<reference evidence="3" key="1">
    <citation type="submission" date="2015-09" db="EMBL/GenBank/DDBJ databases">
        <authorList>
            <person name="Wibberg D."/>
        </authorList>
    </citation>
    <scope>NUCLEOTIDE SEQUENCE [LARGE SCALE GENOMIC DNA]</scope>
    <source>
        <strain evidence="3">SD1D</strain>
    </source>
</reference>
<proteinExistence type="predicted"/>
<dbReference type="EMBL" id="LN879430">
    <property type="protein sequence ID" value="CUH93137.1"/>
    <property type="molecule type" value="Genomic_DNA"/>
</dbReference>
<keyword evidence="1" id="KW-1133">Transmembrane helix</keyword>